<keyword evidence="1" id="KW-0472">Membrane</keyword>
<evidence type="ECO:0000256" key="1">
    <source>
        <dbReference type="SAM" id="Phobius"/>
    </source>
</evidence>
<reference evidence="2 3" key="1">
    <citation type="submission" date="2024-08" db="EMBL/GenBank/DDBJ databases">
        <title>Heavy metals resistant antinobacteria isolated from wastewater.</title>
        <authorList>
            <person name="Roman Ponce B."/>
            <person name="Blanco Mercado M.A."/>
            <person name="Avila Aldana I.N."/>
            <person name="Morales Arrieta S."/>
        </authorList>
    </citation>
    <scope>NUCLEOTIDE SEQUENCE [LARGE SCALE GENOMIC DNA]</scope>
    <source>
        <strain evidence="3">sma-1</strain>
    </source>
</reference>
<accession>A0ABV5EVV8</accession>
<dbReference type="EMBL" id="JBHLHV010000003">
    <property type="protein sequence ID" value="MFB8894095.1"/>
    <property type="molecule type" value="Genomic_DNA"/>
</dbReference>
<gene>
    <name evidence="2" type="ORF">AB7P39_14695</name>
</gene>
<keyword evidence="1" id="KW-0812">Transmembrane</keyword>
<sequence>MRSLRQTRHCPLEPGGDRLDVMRRSVARRPRRLFVATVGCVALVLTVAACSQGRVDPQEYDPYTVAQRADAAAAAEAALSRAAGGVVLTTETTDVCSPGQRNWWVQDLSAWTCSRSSRWLVAAASGDPGEAIAGYRAHLTDAGCTVDESSYGMVERYWADWGVAGMYENGDPYTVDDLPSASAMCDNQSVGIAFRTPAAVRAPAPELSSTLVIEYDAFELEAVTGAGIPFVVVLRTSRGYHSVDWTGEISGKDEDDAESDFPPGWCACYSGSDCDCPGG</sequence>
<organism evidence="2 3">
    <name type="scientific">Microbacterium plantarum</name>
    <dbReference type="NCBI Taxonomy" id="1816425"/>
    <lineage>
        <taxon>Bacteria</taxon>
        <taxon>Bacillati</taxon>
        <taxon>Actinomycetota</taxon>
        <taxon>Actinomycetes</taxon>
        <taxon>Micrococcales</taxon>
        <taxon>Microbacteriaceae</taxon>
        <taxon>Microbacterium</taxon>
    </lineage>
</organism>
<evidence type="ECO:0008006" key="4">
    <source>
        <dbReference type="Google" id="ProtNLM"/>
    </source>
</evidence>
<feature type="transmembrane region" description="Helical" evidence="1">
    <location>
        <begin position="32"/>
        <end position="49"/>
    </location>
</feature>
<evidence type="ECO:0000313" key="3">
    <source>
        <dbReference type="Proteomes" id="UP001589643"/>
    </source>
</evidence>
<dbReference type="Proteomes" id="UP001589643">
    <property type="component" value="Unassembled WGS sequence"/>
</dbReference>
<protein>
    <recommendedName>
        <fullName evidence="4">Lipoprotein</fullName>
    </recommendedName>
</protein>
<keyword evidence="1" id="KW-1133">Transmembrane helix</keyword>
<proteinExistence type="predicted"/>
<comment type="caution">
    <text evidence="2">The sequence shown here is derived from an EMBL/GenBank/DDBJ whole genome shotgun (WGS) entry which is preliminary data.</text>
</comment>
<keyword evidence="3" id="KW-1185">Reference proteome</keyword>
<evidence type="ECO:0000313" key="2">
    <source>
        <dbReference type="EMBL" id="MFB8894095.1"/>
    </source>
</evidence>
<name>A0ABV5EVV8_9MICO</name>